<dbReference type="Gramene" id="Solyc01g014740.1.1">
    <property type="protein sequence ID" value="Solyc01g014740.1.1.1"/>
    <property type="gene ID" value="Solyc01g014740.1"/>
</dbReference>
<protein>
    <submittedName>
        <fullName evidence="1">Uncharacterized protein</fullName>
    </submittedName>
</protein>
<reference evidence="1" key="1">
    <citation type="journal article" date="2012" name="Nature">
        <title>The tomato genome sequence provides insights into fleshy fruit evolution.</title>
        <authorList>
            <consortium name="Tomato Genome Consortium"/>
        </authorList>
    </citation>
    <scope>NUCLEOTIDE SEQUENCE [LARGE SCALE GENOMIC DNA]</scope>
    <source>
        <strain evidence="1">cv. Heinz 1706</strain>
    </source>
</reference>
<dbReference type="InParanoid" id="A0A3Q7EC20"/>
<dbReference type="EnsemblPlants" id="Solyc01g014740.1.1">
    <property type="protein sequence ID" value="Solyc01g014740.1.1.1"/>
    <property type="gene ID" value="Solyc01g014740.1"/>
</dbReference>
<proteinExistence type="predicted"/>
<reference evidence="1" key="2">
    <citation type="submission" date="2019-01" db="UniProtKB">
        <authorList>
            <consortium name="EnsemblPlants"/>
        </authorList>
    </citation>
    <scope>IDENTIFICATION</scope>
    <source>
        <strain evidence="1">cv. Heinz 1706</strain>
    </source>
</reference>
<evidence type="ECO:0000313" key="2">
    <source>
        <dbReference type="Proteomes" id="UP000004994"/>
    </source>
</evidence>
<keyword evidence="2" id="KW-1185">Reference proteome</keyword>
<evidence type="ECO:0000313" key="1">
    <source>
        <dbReference type="EnsemblPlants" id="Solyc01g014740.1.1.1"/>
    </source>
</evidence>
<organism evidence="1">
    <name type="scientific">Solanum lycopersicum</name>
    <name type="common">Tomato</name>
    <name type="synonym">Lycopersicon esculentum</name>
    <dbReference type="NCBI Taxonomy" id="4081"/>
    <lineage>
        <taxon>Eukaryota</taxon>
        <taxon>Viridiplantae</taxon>
        <taxon>Streptophyta</taxon>
        <taxon>Embryophyta</taxon>
        <taxon>Tracheophyta</taxon>
        <taxon>Spermatophyta</taxon>
        <taxon>Magnoliopsida</taxon>
        <taxon>eudicotyledons</taxon>
        <taxon>Gunneridae</taxon>
        <taxon>Pentapetalae</taxon>
        <taxon>asterids</taxon>
        <taxon>lamiids</taxon>
        <taxon>Solanales</taxon>
        <taxon>Solanaceae</taxon>
        <taxon>Solanoideae</taxon>
        <taxon>Solaneae</taxon>
        <taxon>Solanum</taxon>
        <taxon>Solanum subgen. Lycopersicon</taxon>
    </lineage>
</organism>
<dbReference type="Proteomes" id="UP000004994">
    <property type="component" value="Chromosome 1"/>
</dbReference>
<dbReference type="AlphaFoldDB" id="A0A3Q7EC20"/>
<accession>A0A3Q7EC20</accession>
<sequence>MYPSAELFETVGLMFTTIVIVRCCQLELEMHMKVQAYILATLIDLLVNMCNKLMSTSSAAQHLEIFGSLEELKCRPIIFPLWSLLRLL</sequence>
<dbReference type="PaxDb" id="4081-Solyc01g014740.1.1"/>
<name>A0A3Q7EC20_SOLLC</name>